<dbReference type="Gene3D" id="1.10.287.470">
    <property type="entry name" value="Helix hairpin bin"/>
    <property type="match status" value="1"/>
</dbReference>
<dbReference type="PANTHER" id="PTHR30469:SF15">
    <property type="entry name" value="HLYD FAMILY OF SECRETION PROTEINS"/>
    <property type="match status" value="1"/>
</dbReference>
<comment type="similarity">
    <text evidence="1">Belongs to the membrane fusion protein (MFP) (TC 8.A.1) family.</text>
</comment>
<evidence type="ECO:0000259" key="6">
    <source>
        <dbReference type="Pfam" id="PF25973"/>
    </source>
</evidence>
<keyword evidence="3" id="KW-0472">Membrane</keyword>
<dbReference type="Gene3D" id="2.40.50.100">
    <property type="match status" value="1"/>
</dbReference>
<comment type="caution">
    <text evidence="7">The sequence shown here is derived from an EMBL/GenBank/DDBJ whole genome shotgun (WGS) entry which is preliminary data.</text>
</comment>
<dbReference type="InterPro" id="IPR058627">
    <property type="entry name" value="MdtA-like_C"/>
</dbReference>
<keyword evidence="8" id="KW-1185">Reference proteome</keyword>
<dbReference type="Pfam" id="PF25954">
    <property type="entry name" value="Beta-barrel_RND_2"/>
    <property type="match status" value="1"/>
</dbReference>
<accession>A0ABU2ZES4</accession>
<protein>
    <submittedName>
        <fullName evidence="7">Efflux RND transporter periplasmic adaptor subunit</fullName>
    </submittedName>
</protein>
<dbReference type="EMBL" id="JAVRHS010000001">
    <property type="protein sequence ID" value="MDT0574861.1"/>
    <property type="molecule type" value="Genomic_DNA"/>
</dbReference>
<dbReference type="RefSeq" id="WP_311339419.1">
    <property type="nucleotide sequence ID" value="NZ_JAVRHS010000001.1"/>
</dbReference>
<dbReference type="InterPro" id="IPR006143">
    <property type="entry name" value="RND_pump_MFP"/>
</dbReference>
<organism evidence="7 8">
    <name type="scientific">Croceicoccus esteveae</name>
    <dbReference type="NCBI Taxonomy" id="3075597"/>
    <lineage>
        <taxon>Bacteria</taxon>
        <taxon>Pseudomonadati</taxon>
        <taxon>Pseudomonadota</taxon>
        <taxon>Alphaproteobacteria</taxon>
        <taxon>Sphingomonadales</taxon>
        <taxon>Erythrobacteraceae</taxon>
        <taxon>Croceicoccus</taxon>
    </lineage>
</organism>
<dbReference type="InterPro" id="IPR058792">
    <property type="entry name" value="Beta-barrel_RND_2"/>
</dbReference>
<dbReference type="Gene3D" id="2.40.30.170">
    <property type="match status" value="1"/>
</dbReference>
<evidence type="ECO:0000256" key="1">
    <source>
        <dbReference type="ARBA" id="ARBA00009477"/>
    </source>
</evidence>
<name>A0ABU2ZES4_9SPHN</name>
<dbReference type="InterPro" id="IPR058647">
    <property type="entry name" value="BSH_CzcB-like"/>
</dbReference>
<evidence type="ECO:0000256" key="2">
    <source>
        <dbReference type="SAM" id="MobiDB-lite"/>
    </source>
</evidence>
<reference evidence="7 8" key="1">
    <citation type="submission" date="2023-09" db="EMBL/GenBank/DDBJ databases">
        <authorList>
            <person name="Rey-Velasco X."/>
        </authorList>
    </citation>
    <scope>NUCLEOTIDE SEQUENCE [LARGE SCALE GENOMIC DNA]</scope>
    <source>
        <strain evidence="7 8">F390</strain>
    </source>
</reference>
<dbReference type="PANTHER" id="PTHR30469">
    <property type="entry name" value="MULTIDRUG RESISTANCE PROTEIN MDTA"/>
    <property type="match status" value="1"/>
</dbReference>
<keyword evidence="3" id="KW-0812">Transmembrane</keyword>
<dbReference type="Gene3D" id="2.40.420.20">
    <property type="match status" value="1"/>
</dbReference>
<evidence type="ECO:0000313" key="8">
    <source>
        <dbReference type="Proteomes" id="UP001259803"/>
    </source>
</evidence>
<evidence type="ECO:0000313" key="7">
    <source>
        <dbReference type="EMBL" id="MDT0574861.1"/>
    </source>
</evidence>
<sequence>MNYNSPVGVDRTDSVTDSGTTTPLSLKTTHGLARQPESRDAQHGGAADEALNGESDIARSGKRRLIIISAAVLLVLLVVAAYFLGSDDSVTLAEGADAADNQIPAVSTIVPGRSTVQGRITASGTLSARRPIPVGSVGEGGAVQTVLVDEGDWVRQGQVLAVIDRSVQSRQLQAQSAQVAVNQSDLQLAQSNLDRALQLVDRGFISQADVDRLTATRDAARARVRVAEAQTGELRARNARLNIVAPAAGLVLERSVDPGQVVGAGTQLFTLAKGGEMQLSAQISEADLSRISVGANAAVQPVGTDRSFVGQVWQIAPTIDEQSRQGTARIALSYDEALRPGGFATTTLQSGTVSAPVLPESAIQSDANGSFVFVVNPDDRVVRRPIKTGLVTSDGIVIASGLAGNERVVLRAGGFLSEGDQVTSRPARAD</sequence>
<keyword evidence="3" id="KW-1133">Transmembrane helix</keyword>
<evidence type="ECO:0000259" key="5">
    <source>
        <dbReference type="Pfam" id="PF25967"/>
    </source>
</evidence>
<feature type="domain" description="CzcB-like barrel-sandwich hybrid" evidence="6">
    <location>
        <begin position="140"/>
        <end position="272"/>
    </location>
</feature>
<feature type="region of interest" description="Disordered" evidence="2">
    <location>
        <begin position="1"/>
        <end position="49"/>
    </location>
</feature>
<feature type="domain" description="CusB-like beta-barrel" evidence="4">
    <location>
        <begin position="279"/>
        <end position="350"/>
    </location>
</feature>
<gene>
    <name evidence="7" type="ORF">RM533_01535</name>
</gene>
<feature type="compositionally biased region" description="Polar residues" evidence="2">
    <location>
        <begin position="15"/>
        <end position="28"/>
    </location>
</feature>
<proteinExistence type="inferred from homology"/>
<dbReference type="Proteomes" id="UP001259803">
    <property type="component" value="Unassembled WGS sequence"/>
</dbReference>
<feature type="domain" description="Multidrug resistance protein MdtA-like C-terminal permuted SH3" evidence="5">
    <location>
        <begin position="357"/>
        <end position="410"/>
    </location>
</feature>
<dbReference type="Pfam" id="PF25967">
    <property type="entry name" value="RND-MFP_C"/>
    <property type="match status" value="1"/>
</dbReference>
<dbReference type="Pfam" id="PF25973">
    <property type="entry name" value="BSH_CzcB"/>
    <property type="match status" value="1"/>
</dbReference>
<evidence type="ECO:0000259" key="4">
    <source>
        <dbReference type="Pfam" id="PF25954"/>
    </source>
</evidence>
<dbReference type="NCBIfam" id="TIGR01730">
    <property type="entry name" value="RND_mfp"/>
    <property type="match status" value="1"/>
</dbReference>
<feature type="transmembrane region" description="Helical" evidence="3">
    <location>
        <begin position="65"/>
        <end position="84"/>
    </location>
</feature>
<dbReference type="SUPFAM" id="SSF111369">
    <property type="entry name" value="HlyD-like secretion proteins"/>
    <property type="match status" value="1"/>
</dbReference>
<evidence type="ECO:0000256" key="3">
    <source>
        <dbReference type="SAM" id="Phobius"/>
    </source>
</evidence>